<evidence type="ECO:0000313" key="2">
    <source>
        <dbReference type="EMBL" id="CAE8629554.1"/>
    </source>
</evidence>
<dbReference type="EMBL" id="CAJNNW010000632">
    <property type="protein sequence ID" value="CAE8629554.1"/>
    <property type="molecule type" value="Genomic_DNA"/>
</dbReference>
<accession>A0A813GWN7</accession>
<feature type="region of interest" description="Disordered" evidence="1">
    <location>
        <begin position="96"/>
        <end position="121"/>
    </location>
</feature>
<feature type="compositionally biased region" description="Polar residues" evidence="1">
    <location>
        <begin position="102"/>
        <end position="118"/>
    </location>
</feature>
<sequence length="184" mass="20011">MGQQAGSGILEVHFSCCTSGKGVQMDTTDGDSKQIEDSTLTQHQVRGVDYKHFDRKPRDGHEQIAHGIAAKGQGAVQRYGSSGSPSPHFVEALQAQAVPRPATSSSRKTRPWSKTSDQSEIDEEILRSAGMHAVSCILKDSPSAWSDCLEMQAARGRILRRRPPTTRCWGPMTWADSAGDDPYG</sequence>
<reference evidence="2" key="1">
    <citation type="submission" date="2021-02" db="EMBL/GenBank/DDBJ databases">
        <authorList>
            <person name="Dougan E. K."/>
            <person name="Rhodes N."/>
            <person name="Thang M."/>
            <person name="Chan C."/>
        </authorList>
    </citation>
    <scope>NUCLEOTIDE SEQUENCE</scope>
</reference>
<evidence type="ECO:0000256" key="1">
    <source>
        <dbReference type="SAM" id="MobiDB-lite"/>
    </source>
</evidence>
<protein>
    <submittedName>
        <fullName evidence="2">Uncharacterized protein</fullName>
    </submittedName>
</protein>
<dbReference type="AlphaFoldDB" id="A0A813GWN7"/>
<organism evidence="2 3">
    <name type="scientific">Polarella glacialis</name>
    <name type="common">Dinoflagellate</name>
    <dbReference type="NCBI Taxonomy" id="89957"/>
    <lineage>
        <taxon>Eukaryota</taxon>
        <taxon>Sar</taxon>
        <taxon>Alveolata</taxon>
        <taxon>Dinophyceae</taxon>
        <taxon>Suessiales</taxon>
        <taxon>Suessiaceae</taxon>
        <taxon>Polarella</taxon>
    </lineage>
</organism>
<proteinExistence type="predicted"/>
<evidence type="ECO:0000313" key="3">
    <source>
        <dbReference type="Proteomes" id="UP000626109"/>
    </source>
</evidence>
<gene>
    <name evidence="2" type="ORF">PGLA2088_LOCUS897</name>
</gene>
<dbReference type="Proteomes" id="UP000626109">
    <property type="component" value="Unassembled WGS sequence"/>
</dbReference>
<comment type="caution">
    <text evidence="2">The sequence shown here is derived from an EMBL/GenBank/DDBJ whole genome shotgun (WGS) entry which is preliminary data.</text>
</comment>
<name>A0A813GWN7_POLGL</name>